<dbReference type="Pfam" id="PF01027">
    <property type="entry name" value="Bax1-I"/>
    <property type="match status" value="1"/>
</dbReference>
<dbReference type="Proteomes" id="UP000285567">
    <property type="component" value="Unassembled WGS sequence"/>
</dbReference>
<feature type="transmembrane region" description="Helical" evidence="5">
    <location>
        <begin position="141"/>
        <end position="159"/>
    </location>
</feature>
<evidence type="ECO:0000256" key="4">
    <source>
        <dbReference type="ARBA" id="ARBA00023136"/>
    </source>
</evidence>
<reference evidence="6 7" key="1">
    <citation type="journal article" date="2016" name="Front. Microbiol.">
        <title>Comprehensive Phylogenetic Analysis of Bovine Non-aureus Staphylococci Species Based on Whole-Genome Sequencing.</title>
        <authorList>
            <person name="Naushad S."/>
            <person name="Barkema H.W."/>
            <person name="Luby C."/>
            <person name="Condas L.A."/>
            <person name="Nobrega D.B."/>
            <person name="Carson D.A."/>
            <person name="De Buck J."/>
        </authorList>
    </citation>
    <scope>NUCLEOTIDE SEQUENCE [LARGE SCALE GENOMIC DNA]</scope>
    <source>
        <strain evidence="6 7">SNUC 102</strain>
    </source>
</reference>
<keyword evidence="4 5" id="KW-0472">Membrane</keyword>
<dbReference type="AlphaFoldDB" id="A0A418IKN5"/>
<comment type="caution">
    <text evidence="6">The sequence shown here is derived from an EMBL/GenBank/DDBJ whole genome shotgun (WGS) entry which is preliminary data.</text>
</comment>
<sequence length="221" mass="25504">MAESTQHVNKQQNQSKNQSKSQSHAYSKVWLFFMYYWIIFGIGCYFGQFLPMEWRKPLSFVLLALVLITVIFNRARKYGLVISHIYAIVVGLLSYATFTAYLQNLGPEVFFKNIILAISAFIVFGIIGYFLIGNAASMGKYLFVTLVALIIASLIGMFIQNPIFHTIITVVGLLLFLLYTLYDFNRMKRGQFSPREMGFNLFVNLLHIIKYVLRLATKFRK</sequence>
<evidence type="ECO:0000313" key="7">
    <source>
        <dbReference type="Proteomes" id="UP000285567"/>
    </source>
</evidence>
<dbReference type="OrthoDB" id="9793828at2"/>
<dbReference type="InterPro" id="IPR006214">
    <property type="entry name" value="Bax_inhibitor_1-related"/>
</dbReference>
<evidence type="ECO:0000256" key="5">
    <source>
        <dbReference type="SAM" id="Phobius"/>
    </source>
</evidence>
<keyword evidence="7" id="KW-1185">Reference proteome</keyword>
<keyword evidence="3 5" id="KW-1133">Transmembrane helix</keyword>
<feature type="transmembrane region" description="Helical" evidence="5">
    <location>
        <begin position="29"/>
        <end position="48"/>
    </location>
</feature>
<accession>A0A418IKN5</accession>
<keyword evidence="2 5" id="KW-0812">Transmembrane</keyword>
<proteinExistence type="predicted"/>
<name>A0A418IKN5_STAXY</name>
<protein>
    <submittedName>
        <fullName evidence="6">Uncharacterized protein</fullName>
    </submittedName>
</protein>
<dbReference type="GO" id="GO:0016020">
    <property type="term" value="C:membrane"/>
    <property type="evidence" value="ECO:0007669"/>
    <property type="project" value="UniProtKB-SubCell"/>
</dbReference>
<dbReference type="RefSeq" id="WP_017722593.1">
    <property type="nucleotide sequence ID" value="NZ_CABIWF010000001.1"/>
</dbReference>
<dbReference type="EMBL" id="QXUL01000082">
    <property type="protein sequence ID" value="RIN08016.1"/>
    <property type="molecule type" value="Genomic_DNA"/>
</dbReference>
<organism evidence="6 7">
    <name type="scientific">Staphylococcus xylosus</name>
    <dbReference type="NCBI Taxonomy" id="1288"/>
    <lineage>
        <taxon>Bacteria</taxon>
        <taxon>Bacillati</taxon>
        <taxon>Bacillota</taxon>
        <taxon>Bacilli</taxon>
        <taxon>Bacillales</taxon>
        <taxon>Staphylococcaceae</taxon>
        <taxon>Staphylococcus</taxon>
    </lineage>
</organism>
<gene>
    <name evidence="6" type="ORF">BU097_12515</name>
</gene>
<feature type="transmembrane region" description="Helical" evidence="5">
    <location>
        <begin position="165"/>
        <end position="185"/>
    </location>
</feature>
<evidence type="ECO:0000256" key="3">
    <source>
        <dbReference type="ARBA" id="ARBA00022989"/>
    </source>
</evidence>
<feature type="transmembrane region" description="Helical" evidence="5">
    <location>
        <begin position="84"/>
        <end position="102"/>
    </location>
</feature>
<evidence type="ECO:0000313" key="6">
    <source>
        <dbReference type="EMBL" id="RIN08016.1"/>
    </source>
</evidence>
<evidence type="ECO:0000256" key="1">
    <source>
        <dbReference type="ARBA" id="ARBA00004141"/>
    </source>
</evidence>
<feature type="transmembrane region" description="Helical" evidence="5">
    <location>
        <begin position="54"/>
        <end position="72"/>
    </location>
</feature>
<evidence type="ECO:0000256" key="2">
    <source>
        <dbReference type="ARBA" id="ARBA00022692"/>
    </source>
</evidence>
<comment type="subcellular location">
    <subcellularLocation>
        <location evidence="1">Membrane</location>
        <topology evidence="1">Multi-pass membrane protein</topology>
    </subcellularLocation>
</comment>
<feature type="transmembrane region" description="Helical" evidence="5">
    <location>
        <begin position="114"/>
        <end position="132"/>
    </location>
</feature>